<gene>
    <name evidence="1" type="ORF">DPMN_162715</name>
</gene>
<sequence>MAKFKNDFRRKCFRDNKHLGQLRADQLRNETGTRDMEITKKTPKPAADCNVPKQKVVKKSTKGINPPCILKTQVPRFNGLKL</sequence>
<dbReference type="Proteomes" id="UP000828390">
    <property type="component" value="Unassembled WGS sequence"/>
</dbReference>
<protein>
    <submittedName>
        <fullName evidence="1">Uncharacterized protein</fullName>
    </submittedName>
</protein>
<keyword evidence="2" id="KW-1185">Reference proteome</keyword>
<evidence type="ECO:0000313" key="2">
    <source>
        <dbReference type="Proteomes" id="UP000828390"/>
    </source>
</evidence>
<reference evidence="1" key="1">
    <citation type="journal article" date="2019" name="bioRxiv">
        <title>The Genome of the Zebra Mussel, Dreissena polymorpha: A Resource for Invasive Species Research.</title>
        <authorList>
            <person name="McCartney M.A."/>
            <person name="Auch B."/>
            <person name="Kono T."/>
            <person name="Mallez S."/>
            <person name="Zhang Y."/>
            <person name="Obille A."/>
            <person name="Becker A."/>
            <person name="Abrahante J.E."/>
            <person name="Garbe J."/>
            <person name="Badalamenti J.P."/>
            <person name="Herman A."/>
            <person name="Mangelson H."/>
            <person name="Liachko I."/>
            <person name="Sullivan S."/>
            <person name="Sone E.D."/>
            <person name="Koren S."/>
            <person name="Silverstein K.A.T."/>
            <person name="Beckman K.B."/>
            <person name="Gohl D.M."/>
        </authorList>
    </citation>
    <scope>NUCLEOTIDE SEQUENCE</scope>
    <source>
        <strain evidence="1">Duluth1</strain>
        <tissue evidence="1">Whole animal</tissue>
    </source>
</reference>
<proteinExistence type="predicted"/>
<evidence type="ECO:0000313" key="1">
    <source>
        <dbReference type="EMBL" id="KAH3784748.1"/>
    </source>
</evidence>
<organism evidence="1 2">
    <name type="scientific">Dreissena polymorpha</name>
    <name type="common">Zebra mussel</name>
    <name type="synonym">Mytilus polymorpha</name>
    <dbReference type="NCBI Taxonomy" id="45954"/>
    <lineage>
        <taxon>Eukaryota</taxon>
        <taxon>Metazoa</taxon>
        <taxon>Spiralia</taxon>
        <taxon>Lophotrochozoa</taxon>
        <taxon>Mollusca</taxon>
        <taxon>Bivalvia</taxon>
        <taxon>Autobranchia</taxon>
        <taxon>Heteroconchia</taxon>
        <taxon>Euheterodonta</taxon>
        <taxon>Imparidentia</taxon>
        <taxon>Neoheterodontei</taxon>
        <taxon>Myida</taxon>
        <taxon>Dreissenoidea</taxon>
        <taxon>Dreissenidae</taxon>
        <taxon>Dreissena</taxon>
    </lineage>
</organism>
<dbReference type="AlphaFoldDB" id="A0A9D4ESF8"/>
<reference evidence="1" key="2">
    <citation type="submission" date="2020-11" db="EMBL/GenBank/DDBJ databases">
        <authorList>
            <person name="McCartney M.A."/>
            <person name="Auch B."/>
            <person name="Kono T."/>
            <person name="Mallez S."/>
            <person name="Becker A."/>
            <person name="Gohl D.M."/>
            <person name="Silverstein K.A.T."/>
            <person name="Koren S."/>
            <person name="Bechman K.B."/>
            <person name="Herman A."/>
            <person name="Abrahante J.E."/>
            <person name="Garbe J."/>
        </authorList>
    </citation>
    <scope>NUCLEOTIDE SEQUENCE</scope>
    <source>
        <strain evidence="1">Duluth1</strain>
        <tissue evidence="1">Whole animal</tissue>
    </source>
</reference>
<accession>A0A9D4ESF8</accession>
<name>A0A9D4ESF8_DREPO</name>
<dbReference type="EMBL" id="JAIWYP010000008">
    <property type="protein sequence ID" value="KAH3784748.1"/>
    <property type="molecule type" value="Genomic_DNA"/>
</dbReference>
<comment type="caution">
    <text evidence="1">The sequence shown here is derived from an EMBL/GenBank/DDBJ whole genome shotgun (WGS) entry which is preliminary data.</text>
</comment>